<evidence type="ECO:0000256" key="1">
    <source>
        <dbReference type="ARBA" id="ARBA00004651"/>
    </source>
</evidence>
<comment type="subcellular location">
    <subcellularLocation>
        <location evidence="1">Cell membrane</location>
        <topology evidence="1">Multi-pass membrane protein</topology>
    </subcellularLocation>
</comment>
<accession>A0A1H3VL75</accession>
<feature type="transmembrane region" description="Helical" evidence="6">
    <location>
        <begin position="338"/>
        <end position="359"/>
    </location>
</feature>
<gene>
    <name evidence="7" type="ORF">SAMN05192529_101252</name>
</gene>
<proteinExistence type="predicted"/>
<feature type="transmembrane region" description="Helical" evidence="6">
    <location>
        <begin position="104"/>
        <end position="123"/>
    </location>
</feature>
<dbReference type="Proteomes" id="UP000199041">
    <property type="component" value="Unassembled WGS sequence"/>
</dbReference>
<protein>
    <submittedName>
        <fullName evidence="7">Lipopolysaccharide export system permease protein</fullName>
    </submittedName>
</protein>
<dbReference type="EMBL" id="FNQY01000001">
    <property type="protein sequence ID" value="SDZ75547.1"/>
    <property type="molecule type" value="Genomic_DNA"/>
</dbReference>
<evidence type="ECO:0000256" key="2">
    <source>
        <dbReference type="ARBA" id="ARBA00022475"/>
    </source>
</evidence>
<keyword evidence="3 6" id="KW-0812">Transmembrane</keyword>
<feature type="transmembrane region" description="Helical" evidence="6">
    <location>
        <begin position="53"/>
        <end position="77"/>
    </location>
</feature>
<reference evidence="7 8" key="1">
    <citation type="submission" date="2016-10" db="EMBL/GenBank/DDBJ databases">
        <authorList>
            <person name="de Groot N.N."/>
        </authorList>
    </citation>
    <scope>NUCLEOTIDE SEQUENCE [LARGE SCALE GENOMIC DNA]</scope>
    <source>
        <strain evidence="7 8">Vu-144</strain>
    </source>
</reference>
<sequence>MKKIDWYIISKFLKTFFFSIFLFSIISVVIDVGEKTDNFVQSGWSVYKIITDYYFSFIPHIIALLFPLFVFIAVIFFTSKMAGRSEIVAILASGTSFKRFLRPYLITGGALALLLGFAASFIVPKAEVKRTYFEDVYVHGNSNYSKLTKKDPLLYFKLDSFTYAGIRNFNSEAKSGGPFFMNRIKNNELVYNLRASTIRWDTAGGPHWNLSQVVERTINGMQEKLTSEPEKKMKFNFNPNDLKDDEYADVKMTTPELVDYIKQEQLKGGEDINTFKIEFWRRFTTPFSVLILTMIGVILSSRKVRGGSGAHLALGFVLAATFIVMDRFSTIFSTKGNFTPWLAAWIPNLVFILVALYLYRKAPK</sequence>
<organism evidence="7 8">
    <name type="scientific">Arachidicoccus rhizosphaerae</name>
    <dbReference type="NCBI Taxonomy" id="551991"/>
    <lineage>
        <taxon>Bacteria</taxon>
        <taxon>Pseudomonadati</taxon>
        <taxon>Bacteroidota</taxon>
        <taxon>Chitinophagia</taxon>
        <taxon>Chitinophagales</taxon>
        <taxon>Chitinophagaceae</taxon>
        <taxon>Arachidicoccus</taxon>
    </lineage>
</organism>
<name>A0A1H3VL75_9BACT</name>
<evidence type="ECO:0000313" key="7">
    <source>
        <dbReference type="EMBL" id="SDZ75547.1"/>
    </source>
</evidence>
<dbReference type="PANTHER" id="PTHR33529">
    <property type="entry name" value="SLR0882 PROTEIN-RELATED"/>
    <property type="match status" value="1"/>
</dbReference>
<feature type="transmembrane region" description="Helical" evidence="6">
    <location>
        <begin position="283"/>
        <end position="300"/>
    </location>
</feature>
<dbReference type="PANTHER" id="PTHR33529:SF8">
    <property type="entry name" value="PERMEASE, YJGP_YJGQ FAMILY"/>
    <property type="match status" value="1"/>
</dbReference>
<dbReference type="AlphaFoldDB" id="A0A1H3VL75"/>
<keyword evidence="8" id="KW-1185">Reference proteome</keyword>
<keyword evidence="4 6" id="KW-1133">Transmembrane helix</keyword>
<dbReference type="InterPro" id="IPR005495">
    <property type="entry name" value="LptG/LptF_permease"/>
</dbReference>
<feature type="transmembrane region" description="Helical" evidence="6">
    <location>
        <begin position="12"/>
        <end position="33"/>
    </location>
</feature>
<keyword evidence="2" id="KW-1003">Cell membrane</keyword>
<dbReference type="RefSeq" id="WP_091392337.1">
    <property type="nucleotide sequence ID" value="NZ_FNQY01000001.1"/>
</dbReference>
<evidence type="ECO:0000256" key="3">
    <source>
        <dbReference type="ARBA" id="ARBA00022692"/>
    </source>
</evidence>
<evidence type="ECO:0000313" key="8">
    <source>
        <dbReference type="Proteomes" id="UP000199041"/>
    </source>
</evidence>
<evidence type="ECO:0000256" key="5">
    <source>
        <dbReference type="ARBA" id="ARBA00023136"/>
    </source>
</evidence>
<evidence type="ECO:0000256" key="4">
    <source>
        <dbReference type="ARBA" id="ARBA00022989"/>
    </source>
</evidence>
<dbReference type="GO" id="GO:0043190">
    <property type="term" value="C:ATP-binding cassette (ABC) transporter complex"/>
    <property type="evidence" value="ECO:0007669"/>
    <property type="project" value="TreeGrafter"/>
</dbReference>
<feature type="transmembrane region" description="Helical" evidence="6">
    <location>
        <begin position="312"/>
        <end position="332"/>
    </location>
</feature>
<evidence type="ECO:0000256" key="6">
    <source>
        <dbReference type="SAM" id="Phobius"/>
    </source>
</evidence>
<dbReference type="GO" id="GO:0015920">
    <property type="term" value="P:lipopolysaccharide transport"/>
    <property type="evidence" value="ECO:0007669"/>
    <property type="project" value="TreeGrafter"/>
</dbReference>
<keyword evidence="5 6" id="KW-0472">Membrane</keyword>
<dbReference type="Pfam" id="PF03739">
    <property type="entry name" value="LptF_LptG"/>
    <property type="match status" value="1"/>
</dbReference>
<dbReference type="STRING" id="551991.SAMN05192529_101252"/>
<dbReference type="OrthoDB" id="9807977at2"/>